<evidence type="ECO:0000256" key="1">
    <source>
        <dbReference type="SAM" id="Phobius"/>
    </source>
</evidence>
<keyword evidence="1" id="KW-0812">Transmembrane</keyword>
<evidence type="ECO:0000313" key="3">
    <source>
        <dbReference type="Proteomes" id="UP001519460"/>
    </source>
</evidence>
<dbReference type="EMBL" id="JACVVK020000305">
    <property type="protein sequence ID" value="KAK7479317.1"/>
    <property type="molecule type" value="Genomic_DNA"/>
</dbReference>
<dbReference type="AlphaFoldDB" id="A0ABD0JW62"/>
<keyword evidence="1" id="KW-1133">Transmembrane helix</keyword>
<name>A0ABD0JW62_9CAEN</name>
<protein>
    <submittedName>
        <fullName evidence="2">Uncharacterized protein</fullName>
    </submittedName>
</protein>
<proteinExistence type="predicted"/>
<sequence length="121" mass="12635">MLSQAHRLSACVHKKLFRSVMRSLPGSLGGETGKTAAGCRDKCLPNLGPYIMPNTNSLSLAYGLNTERKSSTHSFTGRSSYGGWGGGVSRWGLQLLFSVVVAGGGGGGSGGVIDVVLLWMF</sequence>
<keyword evidence="1" id="KW-0472">Membrane</keyword>
<keyword evidence="3" id="KW-1185">Reference proteome</keyword>
<dbReference type="Proteomes" id="UP001519460">
    <property type="component" value="Unassembled WGS sequence"/>
</dbReference>
<gene>
    <name evidence="2" type="ORF">BaRGS_00029395</name>
</gene>
<reference evidence="2 3" key="1">
    <citation type="journal article" date="2023" name="Sci. Data">
        <title>Genome assembly of the Korean intertidal mud-creeper Batillaria attramentaria.</title>
        <authorList>
            <person name="Patra A.K."/>
            <person name="Ho P.T."/>
            <person name="Jun S."/>
            <person name="Lee S.J."/>
            <person name="Kim Y."/>
            <person name="Won Y.J."/>
        </authorList>
    </citation>
    <scope>NUCLEOTIDE SEQUENCE [LARGE SCALE GENOMIC DNA]</scope>
    <source>
        <strain evidence="2">Wonlab-2016</strain>
    </source>
</reference>
<organism evidence="2 3">
    <name type="scientific">Batillaria attramentaria</name>
    <dbReference type="NCBI Taxonomy" id="370345"/>
    <lineage>
        <taxon>Eukaryota</taxon>
        <taxon>Metazoa</taxon>
        <taxon>Spiralia</taxon>
        <taxon>Lophotrochozoa</taxon>
        <taxon>Mollusca</taxon>
        <taxon>Gastropoda</taxon>
        <taxon>Caenogastropoda</taxon>
        <taxon>Sorbeoconcha</taxon>
        <taxon>Cerithioidea</taxon>
        <taxon>Batillariidae</taxon>
        <taxon>Batillaria</taxon>
    </lineage>
</organism>
<feature type="transmembrane region" description="Helical" evidence="1">
    <location>
        <begin position="95"/>
        <end position="120"/>
    </location>
</feature>
<accession>A0ABD0JW62</accession>
<comment type="caution">
    <text evidence="2">The sequence shown here is derived from an EMBL/GenBank/DDBJ whole genome shotgun (WGS) entry which is preliminary data.</text>
</comment>
<evidence type="ECO:0000313" key="2">
    <source>
        <dbReference type="EMBL" id="KAK7479317.1"/>
    </source>
</evidence>